<evidence type="ECO:0000256" key="2">
    <source>
        <dbReference type="ARBA" id="ARBA00007261"/>
    </source>
</evidence>
<evidence type="ECO:0008006" key="16">
    <source>
        <dbReference type="Google" id="ProtNLM"/>
    </source>
</evidence>
<evidence type="ECO:0000256" key="3">
    <source>
        <dbReference type="ARBA" id="ARBA00022670"/>
    </source>
</evidence>
<dbReference type="OrthoDB" id="952271at2759"/>
<reference evidence="15" key="1">
    <citation type="journal article" date="2012" name="Science">
        <title>The Paleozoic origin of enzymatic lignin decomposition reconstructed from 31 fungal genomes.</title>
        <authorList>
            <person name="Floudas D."/>
            <person name="Binder M."/>
            <person name="Riley R."/>
            <person name="Barry K."/>
            <person name="Blanchette R.A."/>
            <person name="Henrissat B."/>
            <person name="Martinez A.T."/>
            <person name="Otillar R."/>
            <person name="Spatafora J.W."/>
            <person name="Yadav J.S."/>
            <person name="Aerts A."/>
            <person name="Benoit I."/>
            <person name="Boyd A."/>
            <person name="Carlson A."/>
            <person name="Copeland A."/>
            <person name="Coutinho P.M."/>
            <person name="de Vries R.P."/>
            <person name="Ferreira P."/>
            <person name="Findley K."/>
            <person name="Foster B."/>
            <person name="Gaskell J."/>
            <person name="Glotzer D."/>
            <person name="Gorecki P."/>
            <person name="Heitman J."/>
            <person name="Hesse C."/>
            <person name="Hori C."/>
            <person name="Igarashi K."/>
            <person name="Jurgens J.A."/>
            <person name="Kallen N."/>
            <person name="Kersten P."/>
            <person name="Kohler A."/>
            <person name="Kuees U."/>
            <person name="Kumar T.K.A."/>
            <person name="Kuo A."/>
            <person name="LaButti K."/>
            <person name="Larrondo L.F."/>
            <person name="Lindquist E."/>
            <person name="Ling A."/>
            <person name="Lombard V."/>
            <person name="Lucas S."/>
            <person name="Lundell T."/>
            <person name="Martin R."/>
            <person name="McLaughlin D.J."/>
            <person name="Morgenstern I."/>
            <person name="Morin E."/>
            <person name="Murat C."/>
            <person name="Nagy L.G."/>
            <person name="Nolan M."/>
            <person name="Ohm R.A."/>
            <person name="Patyshakuliyeva A."/>
            <person name="Rokas A."/>
            <person name="Ruiz-Duenas F.J."/>
            <person name="Sabat G."/>
            <person name="Salamov A."/>
            <person name="Samejima M."/>
            <person name="Schmutz J."/>
            <person name="Slot J.C."/>
            <person name="St John F."/>
            <person name="Stenlid J."/>
            <person name="Sun H."/>
            <person name="Sun S."/>
            <person name="Syed K."/>
            <person name="Tsang A."/>
            <person name="Wiebenga A."/>
            <person name="Young D."/>
            <person name="Pisabarro A."/>
            <person name="Eastwood D.C."/>
            <person name="Martin F."/>
            <person name="Cullen D."/>
            <person name="Grigoriev I.V."/>
            <person name="Hibbett D.S."/>
        </authorList>
    </citation>
    <scope>NUCLEOTIDE SEQUENCE [LARGE SCALE GENOMIC DNA]</scope>
    <source>
        <strain evidence="15">RWD-64-598 SS2</strain>
    </source>
</reference>
<dbReference type="KEGG" id="cput:CONPUDRAFT_69841"/>
<dbReference type="InterPro" id="IPR032632">
    <property type="entry name" value="Peptidase_M16_M"/>
</dbReference>
<dbReference type="GO" id="GO:0043171">
    <property type="term" value="P:peptide catabolic process"/>
    <property type="evidence" value="ECO:0007669"/>
    <property type="project" value="TreeGrafter"/>
</dbReference>
<evidence type="ECO:0000256" key="5">
    <source>
        <dbReference type="ARBA" id="ARBA00022801"/>
    </source>
</evidence>
<dbReference type="GO" id="GO:0046872">
    <property type="term" value="F:metal ion binding"/>
    <property type="evidence" value="ECO:0007669"/>
    <property type="project" value="UniProtKB-KW"/>
</dbReference>
<keyword evidence="6" id="KW-0862">Zinc</keyword>
<evidence type="ECO:0000256" key="6">
    <source>
        <dbReference type="ARBA" id="ARBA00022833"/>
    </source>
</evidence>
<evidence type="ECO:0000256" key="7">
    <source>
        <dbReference type="ARBA" id="ARBA00023049"/>
    </source>
</evidence>
<dbReference type="GO" id="GO:0051603">
    <property type="term" value="P:proteolysis involved in protein catabolic process"/>
    <property type="evidence" value="ECO:0007669"/>
    <property type="project" value="TreeGrafter"/>
</dbReference>
<dbReference type="InterPro" id="IPR001431">
    <property type="entry name" value="Pept_M16_Zn_BS"/>
</dbReference>
<keyword evidence="3" id="KW-0645">Protease</keyword>
<name>A0A5M3N1S0_CONPW</name>
<evidence type="ECO:0000259" key="10">
    <source>
        <dbReference type="Pfam" id="PF00675"/>
    </source>
</evidence>
<dbReference type="PANTHER" id="PTHR43690:SF18">
    <property type="entry name" value="INSULIN-DEGRADING ENZYME-RELATED"/>
    <property type="match status" value="1"/>
</dbReference>
<feature type="domain" description="Peptidase M16 C-terminal" evidence="11">
    <location>
        <begin position="260"/>
        <end position="434"/>
    </location>
</feature>
<dbReference type="Gene3D" id="3.30.830.10">
    <property type="entry name" value="Metalloenzyme, LuxS/M16 peptidase-like"/>
    <property type="match status" value="4"/>
</dbReference>
<dbReference type="GO" id="GO:0005739">
    <property type="term" value="C:mitochondrion"/>
    <property type="evidence" value="ECO:0007669"/>
    <property type="project" value="TreeGrafter"/>
</dbReference>
<evidence type="ECO:0000313" key="14">
    <source>
        <dbReference type="EMBL" id="EIW84855.1"/>
    </source>
</evidence>
<dbReference type="Proteomes" id="UP000053558">
    <property type="component" value="Unassembled WGS sequence"/>
</dbReference>
<dbReference type="RefSeq" id="XP_007764163.1">
    <property type="nucleotide sequence ID" value="XM_007765973.1"/>
</dbReference>
<comment type="similarity">
    <text evidence="2 8">Belongs to the peptidase M16 family.</text>
</comment>
<dbReference type="PROSITE" id="PS00143">
    <property type="entry name" value="INSULINASE"/>
    <property type="match status" value="1"/>
</dbReference>
<dbReference type="Pfam" id="PF22456">
    <property type="entry name" value="PqqF-like_C_4"/>
    <property type="match status" value="1"/>
</dbReference>
<evidence type="ECO:0000256" key="9">
    <source>
        <dbReference type="SAM" id="MobiDB-lite"/>
    </source>
</evidence>
<evidence type="ECO:0000259" key="12">
    <source>
        <dbReference type="Pfam" id="PF16187"/>
    </source>
</evidence>
<dbReference type="InterPro" id="IPR011765">
    <property type="entry name" value="Pept_M16_N"/>
</dbReference>
<dbReference type="InterPro" id="IPR054734">
    <property type="entry name" value="PqqF-like_C_4"/>
</dbReference>
<keyword evidence="15" id="KW-1185">Reference proteome</keyword>
<dbReference type="SUPFAM" id="SSF63411">
    <property type="entry name" value="LuxS/MPP-like metallohydrolase"/>
    <property type="match status" value="4"/>
</dbReference>
<evidence type="ECO:0000256" key="1">
    <source>
        <dbReference type="ARBA" id="ARBA00001947"/>
    </source>
</evidence>
<keyword evidence="4" id="KW-0479">Metal-binding</keyword>
<comment type="caution">
    <text evidence="14">The sequence shown here is derived from an EMBL/GenBank/DDBJ whole genome shotgun (WGS) entry which is preliminary data.</text>
</comment>
<feature type="domain" description="Coenzyme PQQ synthesis protein F-like C-terminal lobe" evidence="13">
    <location>
        <begin position="848"/>
        <end position="948"/>
    </location>
</feature>
<proteinExistence type="inferred from homology"/>
<dbReference type="Pfam" id="PF00675">
    <property type="entry name" value="Peptidase_M16"/>
    <property type="match status" value="1"/>
</dbReference>
<dbReference type="FunFam" id="3.30.830.10:FF:000003">
    <property type="entry name" value="Insulin-degrading enzyme"/>
    <property type="match status" value="1"/>
</dbReference>
<feature type="domain" description="Peptidase M16 middle/third" evidence="12">
    <location>
        <begin position="448"/>
        <end position="743"/>
    </location>
</feature>
<evidence type="ECO:0000313" key="15">
    <source>
        <dbReference type="Proteomes" id="UP000053558"/>
    </source>
</evidence>
<dbReference type="PANTHER" id="PTHR43690">
    <property type="entry name" value="NARDILYSIN"/>
    <property type="match status" value="1"/>
</dbReference>
<evidence type="ECO:0000256" key="4">
    <source>
        <dbReference type="ARBA" id="ARBA00022723"/>
    </source>
</evidence>
<dbReference type="GO" id="GO:0005829">
    <property type="term" value="C:cytosol"/>
    <property type="evidence" value="ECO:0007669"/>
    <property type="project" value="TreeGrafter"/>
</dbReference>
<keyword evidence="5" id="KW-0378">Hydrolase</keyword>
<dbReference type="Pfam" id="PF05193">
    <property type="entry name" value="Peptidase_M16_C"/>
    <property type="match status" value="1"/>
</dbReference>
<protein>
    <recommendedName>
        <fullName evidence="16">Insulin-degrading enzyme</fullName>
    </recommendedName>
</protein>
<dbReference type="OMA" id="WIFDEMK"/>
<gene>
    <name evidence="14" type="ORF">CONPUDRAFT_69841</name>
</gene>
<evidence type="ECO:0000256" key="8">
    <source>
        <dbReference type="RuleBase" id="RU004447"/>
    </source>
</evidence>
<dbReference type="Pfam" id="PF16187">
    <property type="entry name" value="Peptidase_M16_M"/>
    <property type="match status" value="1"/>
</dbReference>
<dbReference type="FunFam" id="3.30.830.10:FF:000012">
    <property type="entry name" value="Protease 3"/>
    <property type="match status" value="1"/>
</dbReference>
<feature type="compositionally biased region" description="Polar residues" evidence="9">
    <location>
        <begin position="225"/>
        <end position="234"/>
    </location>
</feature>
<accession>A0A5M3N1S0</accession>
<dbReference type="GO" id="GO:0004222">
    <property type="term" value="F:metalloendopeptidase activity"/>
    <property type="evidence" value="ECO:0007669"/>
    <property type="project" value="InterPro"/>
</dbReference>
<comment type="cofactor">
    <cofactor evidence="1">
        <name>Zn(2+)</name>
        <dbReference type="ChEBI" id="CHEBI:29105"/>
    </cofactor>
</comment>
<keyword evidence="7" id="KW-0482">Metalloprotease</keyword>
<dbReference type="AlphaFoldDB" id="A0A5M3N1S0"/>
<dbReference type="InterPro" id="IPR007863">
    <property type="entry name" value="Peptidase_M16_C"/>
</dbReference>
<feature type="domain" description="Peptidase M16 N-terminal" evidence="10">
    <location>
        <begin position="50"/>
        <end position="183"/>
    </location>
</feature>
<dbReference type="FunFam" id="3.30.830.10:FF:000005">
    <property type="entry name" value="nardilysin isoform X1"/>
    <property type="match status" value="1"/>
</dbReference>
<dbReference type="InterPro" id="IPR050626">
    <property type="entry name" value="Peptidase_M16"/>
</dbReference>
<dbReference type="GeneID" id="19208770"/>
<dbReference type="InterPro" id="IPR011249">
    <property type="entry name" value="Metalloenz_LuxS/M16"/>
</dbReference>
<evidence type="ECO:0000259" key="11">
    <source>
        <dbReference type="Pfam" id="PF05193"/>
    </source>
</evidence>
<sequence length="1119" mass="126989">MLAQDNAWSTRPKKDKIPSYSFFTQPIERSQQDDREYRLVKLENGLEAMVVHDPKAEVAAASLDVAVGHLSDPADMPGLAHFCEHLLFMGTELFPRENEYSEYLAKNNGSSNAYTSVMNTNYHFQVATPALSQALAHFAAFFHCPLFDASCTMRELNAVDSENKKNLQNDMWRIFQLNKHLSKEGHVWSKFGTGNQQSLTQAARDLKARNKVNGVNGTHVVNGNLSVNGSATLRSPSPSPSTSSATSETEADGGFIGQETRRRLIEWWREEYCAGRMRLCVIGKVAEPVEELSDLVATLFSPIQNRGKESLPRNDDHPFGSNEKGTLVSVQTIMDLHAVEVSFPMEYQAPLWRHKPANFLAHLVGHEGPGSLTSYLKKQGWLTYLSAGGQNLARGFGMFKVTIHLTQAGFQNYRQVVSAVFKYLSLLRSSELSPRHQSEIAKINSIRFRFQEKRRPEDYAVWVTEHLSWPVPPNLVLSAPPQVWEWDNTGGEKDVRHMLESLKIDQGRVTLMAKKEEHAKLREGENMVWEKEPWYGTEYRVERWDEDFVRQAQRENDIQELYLPGPNKFIPTNLEVEKRDVAEVQKRPHLIRQTDLSTLWYKKDDQFWTPKARLVMELRSPVASASPRDRVMTKLFTELVNDALNEYAYDADLAGLSYMFGSHSLGTTIMISGYNDKLGVLAESVLKKIKTLEIAPDRLEVFKEQIKRDWENFFLGQTYRISDYFGRYLLTQKQWTIEETLKEIPNITVQEIQSHASALLSQLNIQMLVTGNMYKDEAIQMAQMAEDILKAKPIPPNEVIDRALILPEGSNYVWSALVPNPNEPNSSLTYFLHLGKLTDPKERVVGSLLVQILSEPAFNVLRTQEQLGYIVSCSSWNLAGEGQRGIRIIVQSEREPVHLERRVEAFLGGMKSEIEKMAPEVFEEHKSGLRQKWTEAVKNLSEEASRYWTHIDSGYLDFLRRWNDANALTEITKTDVLDLFLSRVHPSSSRRSKLSVHLKSRKPRPPRISVAAAEAFADLVKPAKPTVDADGWRDALGETMTAADFAKYWAGILGDDGKTLLEKIPALMVQHPVIESSVQETLEGQPTYIEDIQAYKSALPISEEPAPLVEWNDLPIAKF</sequence>
<dbReference type="EMBL" id="JH711574">
    <property type="protein sequence ID" value="EIW84855.1"/>
    <property type="molecule type" value="Genomic_DNA"/>
</dbReference>
<evidence type="ECO:0000259" key="13">
    <source>
        <dbReference type="Pfam" id="PF22456"/>
    </source>
</evidence>
<organism evidence="14 15">
    <name type="scientific">Coniophora puteana (strain RWD-64-598)</name>
    <name type="common">Brown rot fungus</name>
    <dbReference type="NCBI Taxonomy" id="741705"/>
    <lineage>
        <taxon>Eukaryota</taxon>
        <taxon>Fungi</taxon>
        <taxon>Dikarya</taxon>
        <taxon>Basidiomycota</taxon>
        <taxon>Agaricomycotina</taxon>
        <taxon>Agaricomycetes</taxon>
        <taxon>Agaricomycetidae</taxon>
        <taxon>Boletales</taxon>
        <taxon>Coniophorineae</taxon>
        <taxon>Coniophoraceae</taxon>
        <taxon>Coniophora</taxon>
    </lineage>
</organism>
<feature type="region of interest" description="Disordered" evidence="9">
    <location>
        <begin position="217"/>
        <end position="255"/>
    </location>
</feature>